<reference evidence="4" key="2">
    <citation type="submission" date="2012-11" db="EMBL/GenBank/DDBJ databases">
        <authorList>
            <person name="Kuo A."/>
            <person name="Curtis B.A."/>
            <person name="Tanifuji G."/>
            <person name="Burki F."/>
            <person name="Gruber A."/>
            <person name="Irimia M."/>
            <person name="Maruyama S."/>
            <person name="Arias M.C."/>
            <person name="Ball S.G."/>
            <person name="Gile G.H."/>
            <person name="Hirakawa Y."/>
            <person name="Hopkins J.F."/>
            <person name="Rensing S.A."/>
            <person name="Schmutz J."/>
            <person name="Symeonidi A."/>
            <person name="Elias M."/>
            <person name="Eveleigh R.J."/>
            <person name="Herman E.K."/>
            <person name="Klute M.J."/>
            <person name="Nakayama T."/>
            <person name="Obornik M."/>
            <person name="Reyes-Prieto A."/>
            <person name="Armbrust E.V."/>
            <person name="Aves S.J."/>
            <person name="Beiko R.G."/>
            <person name="Coutinho P."/>
            <person name="Dacks J.B."/>
            <person name="Durnford D.G."/>
            <person name="Fast N.M."/>
            <person name="Green B.R."/>
            <person name="Grisdale C."/>
            <person name="Hempe F."/>
            <person name="Henrissat B."/>
            <person name="Hoppner M.P."/>
            <person name="Ishida K.-I."/>
            <person name="Kim E."/>
            <person name="Koreny L."/>
            <person name="Kroth P.G."/>
            <person name="Liu Y."/>
            <person name="Malik S.-B."/>
            <person name="Maier U.G."/>
            <person name="McRose D."/>
            <person name="Mock T."/>
            <person name="Neilson J.A."/>
            <person name="Onodera N.T."/>
            <person name="Poole A.M."/>
            <person name="Pritham E.J."/>
            <person name="Richards T.A."/>
            <person name="Rocap G."/>
            <person name="Roy S.W."/>
            <person name="Sarai C."/>
            <person name="Schaack S."/>
            <person name="Shirato S."/>
            <person name="Slamovits C.H."/>
            <person name="Spencer D.F."/>
            <person name="Suzuki S."/>
            <person name="Worden A.Z."/>
            <person name="Zauner S."/>
            <person name="Barry K."/>
            <person name="Bell C."/>
            <person name="Bharti A.K."/>
            <person name="Crow J.A."/>
            <person name="Grimwood J."/>
            <person name="Kramer R."/>
            <person name="Lindquist E."/>
            <person name="Lucas S."/>
            <person name="Salamov A."/>
            <person name="McFadden G.I."/>
            <person name="Lane C.E."/>
            <person name="Keeling P.J."/>
            <person name="Gray M.W."/>
            <person name="Grigoriev I.V."/>
            <person name="Archibald J.M."/>
        </authorList>
    </citation>
    <scope>NUCLEOTIDE SEQUENCE</scope>
    <source>
        <strain evidence="4">CCMP2712</strain>
    </source>
</reference>
<reference evidence="2 4" key="1">
    <citation type="journal article" date="2012" name="Nature">
        <title>Algal genomes reveal evolutionary mosaicism and the fate of nucleomorphs.</title>
        <authorList>
            <consortium name="DOE Joint Genome Institute"/>
            <person name="Curtis B.A."/>
            <person name="Tanifuji G."/>
            <person name="Burki F."/>
            <person name="Gruber A."/>
            <person name="Irimia M."/>
            <person name="Maruyama S."/>
            <person name="Arias M.C."/>
            <person name="Ball S.G."/>
            <person name="Gile G.H."/>
            <person name="Hirakawa Y."/>
            <person name="Hopkins J.F."/>
            <person name="Kuo A."/>
            <person name="Rensing S.A."/>
            <person name="Schmutz J."/>
            <person name="Symeonidi A."/>
            <person name="Elias M."/>
            <person name="Eveleigh R.J."/>
            <person name="Herman E.K."/>
            <person name="Klute M.J."/>
            <person name="Nakayama T."/>
            <person name="Obornik M."/>
            <person name="Reyes-Prieto A."/>
            <person name="Armbrust E.V."/>
            <person name="Aves S.J."/>
            <person name="Beiko R.G."/>
            <person name="Coutinho P."/>
            <person name="Dacks J.B."/>
            <person name="Durnford D.G."/>
            <person name="Fast N.M."/>
            <person name="Green B.R."/>
            <person name="Grisdale C.J."/>
            <person name="Hempel F."/>
            <person name="Henrissat B."/>
            <person name="Hoppner M.P."/>
            <person name="Ishida K."/>
            <person name="Kim E."/>
            <person name="Koreny L."/>
            <person name="Kroth P.G."/>
            <person name="Liu Y."/>
            <person name="Malik S.B."/>
            <person name="Maier U.G."/>
            <person name="McRose D."/>
            <person name="Mock T."/>
            <person name="Neilson J.A."/>
            <person name="Onodera N.T."/>
            <person name="Poole A.M."/>
            <person name="Pritham E.J."/>
            <person name="Richards T.A."/>
            <person name="Rocap G."/>
            <person name="Roy S.W."/>
            <person name="Sarai C."/>
            <person name="Schaack S."/>
            <person name="Shirato S."/>
            <person name="Slamovits C.H."/>
            <person name="Spencer D.F."/>
            <person name="Suzuki S."/>
            <person name="Worden A.Z."/>
            <person name="Zauner S."/>
            <person name="Barry K."/>
            <person name="Bell C."/>
            <person name="Bharti A.K."/>
            <person name="Crow J.A."/>
            <person name="Grimwood J."/>
            <person name="Kramer R."/>
            <person name="Lindquist E."/>
            <person name="Lucas S."/>
            <person name="Salamov A."/>
            <person name="McFadden G.I."/>
            <person name="Lane C.E."/>
            <person name="Keeling P.J."/>
            <person name="Gray M.W."/>
            <person name="Grigoriev I.V."/>
            <person name="Archibald J.M."/>
        </authorList>
    </citation>
    <scope>NUCLEOTIDE SEQUENCE</scope>
    <source>
        <strain evidence="2 4">CCMP2712</strain>
    </source>
</reference>
<proteinExistence type="predicted"/>
<protein>
    <submittedName>
        <fullName evidence="2 3">Uncharacterized protein</fullName>
    </submittedName>
</protein>
<dbReference type="PaxDb" id="55529-EKX42082"/>
<accession>L1J178</accession>
<evidence type="ECO:0000313" key="2">
    <source>
        <dbReference type="EMBL" id="EKX42082.1"/>
    </source>
</evidence>
<sequence length="414" mass="47305">MSSAEMLLVRRLQKSANRDETKELIEVLDSLVPRITKARRHRSSLKSGRSLTQLLSDLRCRIEKLLSIPQSVDDVQISDLLIKRGILEAQKPIIVIDFNSLKILSLSSGAREWFRSMPFAGPMGQNLLHFSPHSHRNAVHQLLHKSKSTEAKSERSDGSTCKEPPAKERIITMYHFHKSSLRYCQCALEEVCNVQGQHSFLFFQSCEEQQTSTTSNRPGGFEDFSGVYSFDFFSSTHLPWDQRPCFASSSSLPFIFSGWRAIWEDPRNIAELKEHYKSDSVDAKMNMANRLQLSCSLSKSLTGDGHRCLVKFRMNLPSLKGSMTAGWREDCEIELNGIPKYLGGGRYISVVTHAESDANKLIFTEFHLKEEHQKLVCFASYHTQMKQMHVIVHGQTYLEANREWRETRFVAQAV</sequence>
<reference evidence="3" key="3">
    <citation type="submission" date="2015-06" db="UniProtKB">
        <authorList>
            <consortium name="EnsemblProtists"/>
        </authorList>
    </citation>
    <scope>IDENTIFICATION</scope>
</reference>
<gene>
    <name evidence="2" type="ORF">GUITHDRAFT_141550</name>
</gene>
<evidence type="ECO:0000256" key="1">
    <source>
        <dbReference type="SAM" id="MobiDB-lite"/>
    </source>
</evidence>
<dbReference type="AlphaFoldDB" id="L1J178"/>
<dbReference type="RefSeq" id="XP_005829062.1">
    <property type="nucleotide sequence ID" value="XM_005829005.1"/>
</dbReference>
<feature type="region of interest" description="Disordered" evidence="1">
    <location>
        <begin position="144"/>
        <end position="163"/>
    </location>
</feature>
<dbReference type="HOGENOM" id="CLU_040486_0_0_1"/>
<evidence type="ECO:0000313" key="4">
    <source>
        <dbReference type="Proteomes" id="UP000011087"/>
    </source>
</evidence>
<dbReference type="GeneID" id="17298721"/>
<evidence type="ECO:0000313" key="3">
    <source>
        <dbReference type="EnsemblProtists" id="EKX42082"/>
    </source>
</evidence>
<dbReference type="KEGG" id="gtt:GUITHDRAFT_141550"/>
<dbReference type="Proteomes" id="UP000011087">
    <property type="component" value="Unassembled WGS sequence"/>
</dbReference>
<name>L1J178_GUITC</name>
<dbReference type="EMBL" id="JH993019">
    <property type="protein sequence ID" value="EKX42082.1"/>
    <property type="molecule type" value="Genomic_DNA"/>
</dbReference>
<keyword evidence="4" id="KW-1185">Reference proteome</keyword>
<feature type="compositionally biased region" description="Basic and acidic residues" evidence="1">
    <location>
        <begin position="147"/>
        <end position="157"/>
    </location>
</feature>
<dbReference type="EnsemblProtists" id="EKX42082">
    <property type="protein sequence ID" value="EKX42082"/>
    <property type="gene ID" value="GUITHDRAFT_141550"/>
</dbReference>
<organism evidence="2">
    <name type="scientific">Guillardia theta (strain CCMP2712)</name>
    <name type="common">Cryptophyte</name>
    <dbReference type="NCBI Taxonomy" id="905079"/>
    <lineage>
        <taxon>Eukaryota</taxon>
        <taxon>Cryptophyceae</taxon>
        <taxon>Pyrenomonadales</taxon>
        <taxon>Geminigeraceae</taxon>
        <taxon>Guillardia</taxon>
    </lineage>
</organism>